<dbReference type="EMBL" id="JACHGY010000001">
    <property type="protein sequence ID" value="MBB6429913.1"/>
    <property type="molecule type" value="Genomic_DNA"/>
</dbReference>
<comment type="caution">
    <text evidence="2">The sequence shown here is derived from an EMBL/GenBank/DDBJ whole genome shotgun (WGS) entry which is preliminary data.</text>
</comment>
<accession>A0A7X0H695</accession>
<protein>
    <submittedName>
        <fullName evidence="2">Uncharacterized protein</fullName>
    </submittedName>
</protein>
<feature type="region of interest" description="Disordered" evidence="1">
    <location>
        <begin position="1"/>
        <end position="30"/>
    </location>
</feature>
<dbReference type="Proteomes" id="UP000541810">
    <property type="component" value="Unassembled WGS sequence"/>
</dbReference>
<reference evidence="2 3" key="1">
    <citation type="submission" date="2020-08" db="EMBL/GenBank/DDBJ databases">
        <title>Genomic Encyclopedia of Type Strains, Phase IV (KMG-IV): sequencing the most valuable type-strain genomes for metagenomic binning, comparative biology and taxonomic classification.</title>
        <authorList>
            <person name="Goeker M."/>
        </authorList>
    </citation>
    <scope>NUCLEOTIDE SEQUENCE [LARGE SCALE GENOMIC DNA]</scope>
    <source>
        <strain evidence="2 3">DSM 103725</strain>
    </source>
</reference>
<evidence type="ECO:0000313" key="2">
    <source>
        <dbReference type="EMBL" id="MBB6429913.1"/>
    </source>
</evidence>
<proteinExistence type="predicted"/>
<keyword evidence="3" id="KW-1185">Reference proteome</keyword>
<evidence type="ECO:0000313" key="3">
    <source>
        <dbReference type="Proteomes" id="UP000541810"/>
    </source>
</evidence>
<feature type="compositionally biased region" description="Polar residues" evidence="1">
    <location>
        <begin position="13"/>
        <end position="29"/>
    </location>
</feature>
<organism evidence="2 3">
    <name type="scientific">Algisphaera agarilytica</name>
    <dbReference type="NCBI Taxonomy" id="1385975"/>
    <lineage>
        <taxon>Bacteria</taxon>
        <taxon>Pseudomonadati</taxon>
        <taxon>Planctomycetota</taxon>
        <taxon>Phycisphaerae</taxon>
        <taxon>Phycisphaerales</taxon>
        <taxon>Phycisphaeraceae</taxon>
        <taxon>Algisphaera</taxon>
    </lineage>
</organism>
<sequence>MSQFSLKPRSGPSPETTSSLPHSQLTQHGPQGVIDELHEWCFSLPHVDNEPSGISVPGSRALVMHEDVECNH</sequence>
<gene>
    <name evidence="2" type="ORF">HNQ40_001719</name>
</gene>
<name>A0A7X0H695_9BACT</name>
<dbReference type="AlphaFoldDB" id="A0A7X0H695"/>
<evidence type="ECO:0000256" key="1">
    <source>
        <dbReference type="SAM" id="MobiDB-lite"/>
    </source>
</evidence>
<dbReference type="RefSeq" id="WP_221435438.1">
    <property type="nucleotide sequence ID" value="NZ_JACHGY010000001.1"/>
</dbReference>